<dbReference type="InterPro" id="IPR001356">
    <property type="entry name" value="HD"/>
</dbReference>
<feature type="compositionally biased region" description="Basic and acidic residues" evidence="3">
    <location>
        <begin position="947"/>
        <end position="956"/>
    </location>
</feature>
<feature type="compositionally biased region" description="Polar residues" evidence="3">
    <location>
        <begin position="974"/>
        <end position="990"/>
    </location>
</feature>
<reference evidence="6 7" key="1">
    <citation type="journal article" date="2019" name="Sci. Rep.">
        <title>Comparative genomics of chytrid fungi reveal insights into the obligate biotrophic and pathogenic lifestyle of Synchytrium endobioticum.</title>
        <authorList>
            <person name="van de Vossenberg B.T.L.H."/>
            <person name="Warris S."/>
            <person name="Nguyen H.D.T."/>
            <person name="van Gent-Pelzer M.P.E."/>
            <person name="Joly D.L."/>
            <person name="van de Geest H.C."/>
            <person name="Bonants P.J.M."/>
            <person name="Smith D.S."/>
            <person name="Levesque C.A."/>
            <person name="van der Lee T.A.J."/>
        </authorList>
    </citation>
    <scope>NUCLEOTIDE SEQUENCE [LARGE SCALE GENOMIC DNA]</scope>
    <source>
        <strain evidence="6 7">MB42</strain>
    </source>
</reference>
<accession>A0A507CWF8</accession>
<organism evidence="6 7">
    <name type="scientific">Synchytrium endobioticum</name>
    <dbReference type="NCBI Taxonomy" id="286115"/>
    <lineage>
        <taxon>Eukaryota</taxon>
        <taxon>Fungi</taxon>
        <taxon>Fungi incertae sedis</taxon>
        <taxon>Chytridiomycota</taxon>
        <taxon>Chytridiomycota incertae sedis</taxon>
        <taxon>Chytridiomycetes</taxon>
        <taxon>Synchytriales</taxon>
        <taxon>Synchytriaceae</taxon>
        <taxon>Synchytrium</taxon>
    </lineage>
</organism>
<feature type="domain" description="Homeobox" evidence="4">
    <location>
        <begin position="2"/>
        <end position="67"/>
    </location>
</feature>
<keyword evidence="2" id="KW-0479">Metal-binding</keyword>
<dbReference type="AlphaFoldDB" id="A0A507CWF8"/>
<dbReference type="SMART" id="SM00389">
    <property type="entry name" value="HOX"/>
    <property type="match status" value="1"/>
</dbReference>
<dbReference type="Gene3D" id="1.20.930.10">
    <property type="entry name" value="Conserved domain common to transcription factors TFIIS, elongin A, CRSP70"/>
    <property type="match status" value="1"/>
</dbReference>
<feature type="compositionally biased region" description="Basic and acidic residues" evidence="3">
    <location>
        <begin position="79"/>
        <end position="97"/>
    </location>
</feature>
<keyword evidence="1" id="KW-0539">Nucleus</keyword>
<evidence type="ECO:0000259" key="5">
    <source>
        <dbReference type="PROSITE" id="PS50103"/>
    </source>
</evidence>
<dbReference type="VEuPathDB" id="FungiDB:SeMB42_g04697"/>
<dbReference type="InterPro" id="IPR000571">
    <property type="entry name" value="Znf_CCCH"/>
</dbReference>
<keyword evidence="2" id="KW-0863">Zinc-finger</keyword>
<dbReference type="InterPro" id="IPR035441">
    <property type="entry name" value="TFIIS/LEDGF_dom_sf"/>
</dbReference>
<name>A0A507CWF8_9FUNG</name>
<feature type="region of interest" description="Disordered" evidence="3">
    <location>
        <begin position="296"/>
        <end position="363"/>
    </location>
</feature>
<protein>
    <recommendedName>
        <fullName evidence="8">C3H1-type domain-containing protein</fullName>
    </recommendedName>
</protein>
<dbReference type="CDD" id="cd00086">
    <property type="entry name" value="homeodomain"/>
    <property type="match status" value="1"/>
</dbReference>
<dbReference type="PROSITE" id="PS50071">
    <property type="entry name" value="HOMEOBOX_2"/>
    <property type="match status" value="1"/>
</dbReference>
<evidence type="ECO:0000256" key="2">
    <source>
        <dbReference type="PROSITE-ProRule" id="PRU00723"/>
    </source>
</evidence>
<dbReference type="EMBL" id="QEAN01000197">
    <property type="protein sequence ID" value="TPX43494.1"/>
    <property type="molecule type" value="Genomic_DNA"/>
</dbReference>
<feature type="compositionally biased region" description="Low complexity" evidence="3">
    <location>
        <begin position="425"/>
        <end position="437"/>
    </location>
</feature>
<evidence type="ECO:0000259" key="4">
    <source>
        <dbReference type="PROSITE" id="PS50071"/>
    </source>
</evidence>
<dbReference type="Pfam" id="PF08711">
    <property type="entry name" value="Med26"/>
    <property type="match status" value="1"/>
</dbReference>
<sequence length="1039" mass="113427">MSKSKGVIFHYSDADKAYLEQKFKENPIPSVEECAAFAKDLGKHKFPDAGPKVHKWFTRRRAREKDERNPYQHIVGSSDRSDSSDDLRDARKPREDSLISVGSSSESDDDSLVPETETTDAIKNLERRFSEIGLRSSDGDQLYRDIRRYIRTWRTVAGRKVLVNLINKTVDDDIVLKFGEDERFLSAIRDFLTSLMKDLMTNLTPQTDKSLYILLAGQVLHFLERLPIPSDMVVSSKIGVFVNNKMFKETSSIDSINQVARDLLTKWKNERAKDEKKKKTSNASALPALSSVADVKQSTLDDVDKKRPAASSSMPAMPIKRPKLDAELVSNGKPTSAPASGSMGASGNSSIEPPAHKPGEAAKAALKKLRLSGIQAPVKRMDGMVPSRGSHTEANSILKSSSFDLMAKDRAEKTAPTILQRRPPTSSTTAASNSSQSVQRSTPPIQSTNSPLDPTGSFGERHDGTIIPPKPEGMTRKEWLKRHKIRIYFPAQDSLLRKIKTFEKEDDGEEHKHHASLREAEIGEYVKGKPIEDDEESAEYIVKAYQTGQNSVRVHSQERTNQERRIQGILMTTYYTKSDIPPSPKECVEQLSEMPPLWERAIPADISLPLTSPSNELSSLCLAPVSELHQAPLMQPLQPNSFPSSRPIMQLVPTNNNSYPMPPLTSNANSIASTFKSSNNTLSFPIHTNSQTSVAPFSFRNPLFNPPTPPPASTSFPFSMSSRAAALPSTTTDTVSAVAPPLSLTAQAPVAVGTTTASGTFQEGGHVKLESLLSVGGGELKSLLSNLPFLSNVTQTSQAPSFNYLAGQPSTPPPPLTPMTFGAGSTTGNNVAGANSNQSSFGLPPTQPSSSGFAGLPHKPFLSGSNRVPLGNVNSLKSASSNPMLPFNMPPLNLPQHPIAPMSQPSSNSSFNAFGGPSQMNSNHFGIGGAFAVNNNSGRGDVDMGNIEDRYRDGGRHTPSSRFGDDQRHRPYPNTRQASPPSRGRINNSKNHGKRTARRRDLPCDFWSRPGGCRRAEDCEYTHIDQTTGYVSSSSCLKE</sequence>
<feature type="region of interest" description="Disordered" evidence="3">
    <location>
        <begin position="57"/>
        <end position="117"/>
    </location>
</feature>
<dbReference type="GO" id="GO:0003677">
    <property type="term" value="F:DNA binding"/>
    <property type="evidence" value="ECO:0007669"/>
    <property type="project" value="UniProtKB-UniRule"/>
</dbReference>
<gene>
    <name evidence="6" type="ORF">SeMB42_g04697</name>
</gene>
<dbReference type="Proteomes" id="UP000317494">
    <property type="component" value="Unassembled WGS sequence"/>
</dbReference>
<feature type="compositionally biased region" description="Polar residues" evidence="3">
    <location>
        <begin position="438"/>
        <end position="452"/>
    </location>
</feature>
<dbReference type="GO" id="GO:0008270">
    <property type="term" value="F:zinc ion binding"/>
    <property type="evidence" value="ECO:0007669"/>
    <property type="project" value="UniProtKB-KW"/>
</dbReference>
<feature type="domain" description="C3H1-type" evidence="5">
    <location>
        <begin position="998"/>
        <end position="1026"/>
    </location>
</feature>
<comment type="caution">
    <text evidence="6">The sequence shown here is derived from an EMBL/GenBank/DDBJ whole genome shotgun (WGS) entry which is preliminary data.</text>
</comment>
<keyword evidence="7" id="KW-1185">Reference proteome</keyword>
<keyword evidence="1" id="KW-0238">DNA-binding</keyword>
<proteinExistence type="predicted"/>
<feature type="zinc finger region" description="C3H1-type" evidence="2">
    <location>
        <begin position="998"/>
        <end position="1026"/>
    </location>
</feature>
<evidence type="ECO:0000313" key="7">
    <source>
        <dbReference type="Proteomes" id="UP000317494"/>
    </source>
</evidence>
<keyword evidence="2" id="KW-0862">Zinc</keyword>
<feature type="compositionally biased region" description="Low complexity" evidence="3">
    <location>
        <begin position="336"/>
        <end position="350"/>
    </location>
</feature>
<dbReference type="InterPro" id="IPR009057">
    <property type="entry name" value="Homeodomain-like_sf"/>
</dbReference>
<feature type="region of interest" description="Disordered" evidence="3">
    <location>
        <begin position="824"/>
        <end position="858"/>
    </location>
</feature>
<feature type="DNA-binding region" description="Homeobox" evidence="1">
    <location>
        <begin position="4"/>
        <end position="68"/>
    </location>
</feature>
<feature type="region of interest" description="Disordered" evidence="3">
    <location>
        <begin position="414"/>
        <end position="477"/>
    </location>
</feature>
<dbReference type="GO" id="GO:0005634">
    <property type="term" value="C:nucleus"/>
    <property type="evidence" value="ECO:0007669"/>
    <property type="project" value="UniProtKB-SubCell"/>
</dbReference>
<evidence type="ECO:0000256" key="3">
    <source>
        <dbReference type="SAM" id="MobiDB-lite"/>
    </source>
</evidence>
<evidence type="ECO:0000313" key="6">
    <source>
        <dbReference type="EMBL" id="TPX43494.1"/>
    </source>
</evidence>
<dbReference type="Gene3D" id="1.10.10.60">
    <property type="entry name" value="Homeodomain-like"/>
    <property type="match status" value="1"/>
</dbReference>
<comment type="subcellular location">
    <subcellularLocation>
        <location evidence="1">Nucleus</location>
    </subcellularLocation>
</comment>
<feature type="region of interest" description="Disordered" evidence="3">
    <location>
        <begin position="941"/>
        <end position="998"/>
    </location>
</feature>
<evidence type="ECO:0000256" key="1">
    <source>
        <dbReference type="PROSITE-ProRule" id="PRU00108"/>
    </source>
</evidence>
<feature type="compositionally biased region" description="Polar residues" evidence="3">
    <location>
        <begin position="824"/>
        <end position="841"/>
    </location>
</feature>
<dbReference type="SUPFAM" id="SSF46689">
    <property type="entry name" value="Homeodomain-like"/>
    <property type="match status" value="1"/>
</dbReference>
<dbReference type="InterPro" id="IPR017923">
    <property type="entry name" value="TFIIS_N"/>
</dbReference>
<dbReference type="SUPFAM" id="SSF47676">
    <property type="entry name" value="Conserved domain common to transcription factors TFIIS, elongin A, CRSP70"/>
    <property type="match status" value="1"/>
</dbReference>
<keyword evidence="1" id="KW-0371">Homeobox</keyword>
<dbReference type="PROSITE" id="PS50103">
    <property type="entry name" value="ZF_C3H1"/>
    <property type="match status" value="1"/>
</dbReference>
<evidence type="ECO:0008006" key="8">
    <source>
        <dbReference type="Google" id="ProtNLM"/>
    </source>
</evidence>